<feature type="transmembrane region" description="Helical" evidence="2">
    <location>
        <begin position="106"/>
        <end position="124"/>
    </location>
</feature>
<keyword evidence="4" id="KW-1185">Reference proteome</keyword>
<dbReference type="Proteomes" id="UP000676169">
    <property type="component" value="Chromosome"/>
</dbReference>
<sequence>MSAPLSPPGSLRVGPAAPAPVRPADPGLEAVEPPANGAPPQAPATAPDKPYLARLVLLVPAEVISLYVALKPTAVNFLPQFGIVCLLLVILVRWKATKGTDGKAEWGSVVISAISFGLWIYSVGGSLPWLPAPKDAGVIAVAIGVWTFTVPYFYQGAKPASA</sequence>
<feature type="transmembrane region" description="Helical" evidence="2">
    <location>
        <begin position="76"/>
        <end position="94"/>
    </location>
</feature>
<accession>A0A975J3A9</accession>
<gene>
    <name evidence="3" type="ORF">KBB96_09760</name>
</gene>
<dbReference type="RefSeq" id="WP_211634510.1">
    <property type="nucleotide sequence ID" value="NZ_CP073100.1"/>
</dbReference>
<evidence type="ECO:0000313" key="4">
    <source>
        <dbReference type="Proteomes" id="UP000676169"/>
    </source>
</evidence>
<organism evidence="3 4">
    <name type="scientific">Luteolibacter ambystomatis</name>
    <dbReference type="NCBI Taxonomy" id="2824561"/>
    <lineage>
        <taxon>Bacteria</taxon>
        <taxon>Pseudomonadati</taxon>
        <taxon>Verrucomicrobiota</taxon>
        <taxon>Verrucomicrobiia</taxon>
        <taxon>Verrucomicrobiales</taxon>
        <taxon>Verrucomicrobiaceae</taxon>
        <taxon>Luteolibacter</taxon>
    </lineage>
</organism>
<protein>
    <submittedName>
        <fullName evidence="3">Uncharacterized protein</fullName>
    </submittedName>
</protein>
<reference evidence="3" key="1">
    <citation type="submission" date="2021-04" db="EMBL/GenBank/DDBJ databases">
        <title>Luteolibacter sp. 32A isolated from the skin of an Anderson's salamander (Ambystoma andersonii).</title>
        <authorList>
            <person name="Spergser J."/>
            <person name="Busse H.-J."/>
        </authorList>
    </citation>
    <scope>NUCLEOTIDE SEQUENCE</scope>
    <source>
        <strain evidence="3">32A</strain>
    </source>
</reference>
<dbReference type="EMBL" id="CP073100">
    <property type="protein sequence ID" value="QUE53166.1"/>
    <property type="molecule type" value="Genomic_DNA"/>
</dbReference>
<feature type="transmembrane region" description="Helical" evidence="2">
    <location>
        <begin position="136"/>
        <end position="154"/>
    </location>
</feature>
<keyword evidence="2" id="KW-0472">Membrane</keyword>
<dbReference type="KEGG" id="lamb:KBB96_09760"/>
<evidence type="ECO:0000256" key="1">
    <source>
        <dbReference type="SAM" id="MobiDB-lite"/>
    </source>
</evidence>
<proteinExistence type="predicted"/>
<keyword evidence="2" id="KW-1133">Transmembrane helix</keyword>
<evidence type="ECO:0000313" key="3">
    <source>
        <dbReference type="EMBL" id="QUE53166.1"/>
    </source>
</evidence>
<dbReference type="AlphaFoldDB" id="A0A975J3A9"/>
<name>A0A975J3A9_9BACT</name>
<evidence type="ECO:0000256" key="2">
    <source>
        <dbReference type="SAM" id="Phobius"/>
    </source>
</evidence>
<keyword evidence="2" id="KW-0812">Transmembrane</keyword>
<feature type="compositionally biased region" description="Low complexity" evidence="1">
    <location>
        <begin position="24"/>
        <end position="35"/>
    </location>
</feature>
<feature type="region of interest" description="Disordered" evidence="1">
    <location>
        <begin position="1"/>
        <end position="45"/>
    </location>
</feature>